<feature type="transmembrane region" description="Helical" evidence="7">
    <location>
        <begin position="222"/>
        <end position="244"/>
    </location>
</feature>
<organism evidence="8 9">
    <name type="scientific">Citrobacter tructae</name>
    <dbReference type="NCBI Taxonomy" id="2562449"/>
    <lineage>
        <taxon>Bacteria</taxon>
        <taxon>Pseudomonadati</taxon>
        <taxon>Pseudomonadota</taxon>
        <taxon>Gammaproteobacteria</taxon>
        <taxon>Enterobacterales</taxon>
        <taxon>Enterobacteriaceae</taxon>
        <taxon>Citrobacter</taxon>
    </lineage>
</organism>
<feature type="transmembrane region" description="Helical" evidence="7">
    <location>
        <begin position="136"/>
        <end position="154"/>
    </location>
</feature>
<dbReference type="PANTHER" id="PTHR30477:SF24">
    <property type="entry name" value="IRON TRANSPORT SYSTEM MEMBRANE PROTEIN HI_0359-RELATED"/>
    <property type="match status" value="1"/>
</dbReference>
<dbReference type="RefSeq" id="WP_135324534.1">
    <property type="nucleotide sequence ID" value="NZ_CP038469.1"/>
</dbReference>
<comment type="subcellular location">
    <subcellularLocation>
        <location evidence="6">Cell membrane</location>
        <topology evidence="6">Multi-pass membrane protein</topology>
    </subcellularLocation>
    <subcellularLocation>
        <location evidence="1">Membrane</location>
        <topology evidence="1">Multi-pass membrane protein</topology>
    </subcellularLocation>
</comment>
<feature type="transmembrane region" description="Helical" evidence="7">
    <location>
        <begin position="175"/>
        <end position="192"/>
    </location>
</feature>
<feature type="transmembrane region" description="Helical" evidence="7">
    <location>
        <begin position="95"/>
        <end position="116"/>
    </location>
</feature>
<dbReference type="SUPFAM" id="SSF81345">
    <property type="entry name" value="ABC transporter involved in vitamin B12 uptake, BtuC"/>
    <property type="match status" value="1"/>
</dbReference>
<sequence>MFLTLLLEPFQFSFMVNALTISVIVAVPCALLSVFLVLKGWALMGDAMSHAVFPGIVLAYIAGIPLAIGAFIAGLFCAVATGYLDDNSRIKRDTLMGIVFSGMFGAGLVLYVSIQSEIHLDHILFGDMLGVSLGDIAQTATIALGIALIIGLKWKDLLLHAFDPHQAKASGLNTSLLHYGLLCMIALTIVATLKSVGIILSISLLIAPGAIAILITRQFSRALLLAVVISIVTSFMGVYLSFFIDSAPAPTIVVLFSLLFVIAFIYSTLRDRRLENQLQSHDI</sequence>
<dbReference type="InterPro" id="IPR001626">
    <property type="entry name" value="ABC_TroCD"/>
</dbReference>
<gene>
    <name evidence="8" type="primary">sitD</name>
    <name evidence="8" type="ORF">E4Z61_21830</name>
</gene>
<dbReference type="Gene3D" id="1.10.3470.10">
    <property type="entry name" value="ABC transporter involved in vitamin B12 uptake, BtuC"/>
    <property type="match status" value="1"/>
</dbReference>
<reference evidence="8 9" key="1">
    <citation type="submission" date="2019-03" db="EMBL/GenBank/DDBJ databases">
        <title>Complete genome sequence of Citrobacter sp. SNU WT2 isolated from diseased rainbow trout.</title>
        <authorList>
            <person name="Oh W.T."/>
            <person name="Park S.C."/>
        </authorList>
    </citation>
    <scope>NUCLEOTIDE SEQUENCE [LARGE SCALE GENOMIC DNA]</scope>
    <source>
        <strain evidence="8 9">SNU WT2</strain>
    </source>
</reference>
<evidence type="ECO:0000256" key="5">
    <source>
        <dbReference type="ARBA" id="ARBA00023136"/>
    </source>
</evidence>
<dbReference type="InterPro" id="IPR037294">
    <property type="entry name" value="ABC_BtuC-like"/>
</dbReference>
<evidence type="ECO:0000256" key="4">
    <source>
        <dbReference type="ARBA" id="ARBA00022989"/>
    </source>
</evidence>
<keyword evidence="9" id="KW-1185">Reference proteome</keyword>
<evidence type="ECO:0000313" key="9">
    <source>
        <dbReference type="Proteomes" id="UP000296284"/>
    </source>
</evidence>
<comment type="similarity">
    <text evidence="2 6">Belongs to the ABC-3 integral membrane protein family.</text>
</comment>
<keyword evidence="5 7" id="KW-0472">Membrane</keyword>
<evidence type="ECO:0000256" key="1">
    <source>
        <dbReference type="ARBA" id="ARBA00004141"/>
    </source>
</evidence>
<protein>
    <submittedName>
        <fullName evidence="8">Iron/manganese ABC transporter permease subunit SitD</fullName>
    </submittedName>
</protein>
<dbReference type="Proteomes" id="UP000296284">
    <property type="component" value="Chromosome"/>
</dbReference>
<evidence type="ECO:0000256" key="6">
    <source>
        <dbReference type="RuleBase" id="RU003943"/>
    </source>
</evidence>
<evidence type="ECO:0000256" key="2">
    <source>
        <dbReference type="ARBA" id="ARBA00008034"/>
    </source>
</evidence>
<proteinExistence type="inferred from homology"/>
<accession>A0ABX5TCH6</accession>
<keyword evidence="6" id="KW-0813">Transport</keyword>
<evidence type="ECO:0000256" key="7">
    <source>
        <dbReference type="SAM" id="Phobius"/>
    </source>
</evidence>
<dbReference type="CDD" id="cd06550">
    <property type="entry name" value="TM_ABC_iron-siderophores_like"/>
    <property type="match status" value="1"/>
</dbReference>
<keyword evidence="4 7" id="KW-1133">Transmembrane helix</keyword>
<evidence type="ECO:0000256" key="3">
    <source>
        <dbReference type="ARBA" id="ARBA00022692"/>
    </source>
</evidence>
<feature type="transmembrane region" description="Helical" evidence="7">
    <location>
        <begin position="12"/>
        <end position="38"/>
    </location>
</feature>
<keyword evidence="3 6" id="KW-0812">Transmembrane</keyword>
<feature type="transmembrane region" description="Helical" evidence="7">
    <location>
        <begin position="198"/>
        <end position="215"/>
    </location>
</feature>
<dbReference type="Pfam" id="PF00950">
    <property type="entry name" value="ABC-3"/>
    <property type="match status" value="1"/>
</dbReference>
<name>A0ABX5TCH6_9ENTR</name>
<dbReference type="PANTHER" id="PTHR30477">
    <property type="entry name" value="ABC-TRANSPORTER METAL-BINDING PROTEIN"/>
    <property type="match status" value="1"/>
</dbReference>
<feature type="transmembrane region" description="Helical" evidence="7">
    <location>
        <begin position="58"/>
        <end position="83"/>
    </location>
</feature>
<feature type="transmembrane region" description="Helical" evidence="7">
    <location>
        <begin position="250"/>
        <end position="269"/>
    </location>
</feature>
<dbReference type="EMBL" id="CP038469">
    <property type="protein sequence ID" value="QBX82850.1"/>
    <property type="molecule type" value="Genomic_DNA"/>
</dbReference>
<evidence type="ECO:0000313" key="8">
    <source>
        <dbReference type="EMBL" id="QBX82850.1"/>
    </source>
</evidence>